<dbReference type="EMBL" id="JANQDX010000006">
    <property type="protein sequence ID" value="KAL0922428.1"/>
    <property type="molecule type" value="Genomic_DNA"/>
</dbReference>
<gene>
    <name evidence="1" type="ORF">M5K25_006415</name>
</gene>
<keyword evidence="2" id="KW-1185">Reference proteome</keyword>
<sequence>MSRRKVLSWTLEKGCGFLLREQESGTESCGESYHSVQPAEYGGITAAFEPWNMERKTVCKFRRGRQRTSMAGSNKA</sequence>
<proteinExistence type="predicted"/>
<comment type="caution">
    <text evidence="1">The sequence shown here is derived from an EMBL/GenBank/DDBJ whole genome shotgun (WGS) entry which is preliminary data.</text>
</comment>
<dbReference type="AlphaFoldDB" id="A0ABD0VBR1"/>
<evidence type="ECO:0000313" key="2">
    <source>
        <dbReference type="Proteomes" id="UP001552299"/>
    </source>
</evidence>
<reference evidence="1 2" key="1">
    <citation type="journal article" date="2024" name="Plant Biotechnol. J.">
        <title>Dendrobium thyrsiflorum genome and its molecular insights into genes involved in important horticultural traits.</title>
        <authorList>
            <person name="Chen B."/>
            <person name="Wang J.Y."/>
            <person name="Zheng P.J."/>
            <person name="Li K.L."/>
            <person name="Liang Y.M."/>
            <person name="Chen X.F."/>
            <person name="Zhang C."/>
            <person name="Zhao X."/>
            <person name="He X."/>
            <person name="Zhang G.Q."/>
            <person name="Liu Z.J."/>
            <person name="Xu Q."/>
        </authorList>
    </citation>
    <scope>NUCLEOTIDE SEQUENCE [LARGE SCALE GENOMIC DNA]</scope>
    <source>
        <strain evidence="1">GZMU011</strain>
    </source>
</reference>
<dbReference type="Proteomes" id="UP001552299">
    <property type="component" value="Unassembled WGS sequence"/>
</dbReference>
<accession>A0ABD0VBR1</accession>
<organism evidence="1 2">
    <name type="scientific">Dendrobium thyrsiflorum</name>
    <name type="common">Pinecone-like raceme dendrobium</name>
    <name type="synonym">Orchid</name>
    <dbReference type="NCBI Taxonomy" id="117978"/>
    <lineage>
        <taxon>Eukaryota</taxon>
        <taxon>Viridiplantae</taxon>
        <taxon>Streptophyta</taxon>
        <taxon>Embryophyta</taxon>
        <taxon>Tracheophyta</taxon>
        <taxon>Spermatophyta</taxon>
        <taxon>Magnoliopsida</taxon>
        <taxon>Liliopsida</taxon>
        <taxon>Asparagales</taxon>
        <taxon>Orchidaceae</taxon>
        <taxon>Epidendroideae</taxon>
        <taxon>Malaxideae</taxon>
        <taxon>Dendrobiinae</taxon>
        <taxon>Dendrobium</taxon>
    </lineage>
</organism>
<name>A0ABD0VBR1_DENTH</name>
<protein>
    <submittedName>
        <fullName evidence="1">Uncharacterized protein</fullName>
    </submittedName>
</protein>
<evidence type="ECO:0000313" key="1">
    <source>
        <dbReference type="EMBL" id="KAL0922428.1"/>
    </source>
</evidence>